<proteinExistence type="evidence at transcript level"/>
<dbReference type="AlphaFoldDB" id="A0A0K8RQI2"/>
<sequence>TGETISCHFKFLSQESVTSTLPINKMQLVVFVVVLILPALQSGGLLSGTAVDEDCMDLLDICGEMECLLRGGVGFNNYDPLSCTLDCSGNAWPKVPDGVCKGDVTRCDTSTRESLKNWLQTLESTKIRVLRSWCPSFWNN</sequence>
<protein>
    <submittedName>
        <fullName evidence="1">Putative ixodes 10 kDa peptide protein</fullName>
    </submittedName>
</protein>
<name>A0A0K8RQI2_IXORI</name>
<organism evidence="1">
    <name type="scientific">Ixodes ricinus</name>
    <name type="common">Common tick</name>
    <name type="synonym">Acarus ricinus</name>
    <dbReference type="NCBI Taxonomy" id="34613"/>
    <lineage>
        <taxon>Eukaryota</taxon>
        <taxon>Metazoa</taxon>
        <taxon>Ecdysozoa</taxon>
        <taxon>Arthropoda</taxon>
        <taxon>Chelicerata</taxon>
        <taxon>Arachnida</taxon>
        <taxon>Acari</taxon>
        <taxon>Parasitiformes</taxon>
        <taxon>Ixodida</taxon>
        <taxon>Ixodoidea</taxon>
        <taxon>Ixodidae</taxon>
        <taxon>Ixodinae</taxon>
        <taxon>Ixodes</taxon>
    </lineage>
</organism>
<reference evidence="1" key="1">
    <citation type="submission" date="2012-12" db="EMBL/GenBank/DDBJ databases">
        <title>Identification and characterization of a phenylalanine ammonia-lyase gene family in Isatis indigotica Fort.</title>
        <authorList>
            <person name="Liu Q."/>
            <person name="Chen J."/>
            <person name="Zhou X."/>
            <person name="Di P."/>
            <person name="Xiao Y."/>
            <person name="Xuan H."/>
            <person name="Zhang L."/>
            <person name="Chen W."/>
        </authorList>
    </citation>
    <scope>NUCLEOTIDE SEQUENCE</scope>
    <source>
        <tissue evidence="1">Salivary gland</tissue>
    </source>
</reference>
<feature type="non-terminal residue" evidence="1">
    <location>
        <position position="1"/>
    </location>
</feature>
<accession>A0A0K8RQI2</accession>
<dbReference type="EMBL" id="GADI01000934">
    <property type="protein sequence ID" value="JAA72874.1"/>
    <property type="molecule type" value="mRNA"/>
</dbReference>
<evidence type="ECO:0000313" key="1">
    <source>
        <dbReference type="EMBL" id="JAA72874.1"/>
    </source>
</evidence>